<sequence>MTLRKILRDHTPQVQHTASGNDVSIRSPLHKQQGETVRHDFADLQSDGAGQARTRCMTQAINWTNLSVLRFAGNEDPVAKVEQTARTCVLKALDAGWSGPPFNPLFLADQLRIPVEANAQVRDARAVPDNGGVRIQFNPTQPRERVRFSIAHEVAHALFPDVTEAVRNRGGDRGPDDWQLEMLCNIAAAEFIMPVGSLALREQAPPIETLMAERRKFDVSAEAFLIRVAKVVSEPLLVVFASPRDGGGRRYRVDYAIPSRGWELASGGLVPPAETLMADCTAIGHTAHGSEVWEPLGDVVLQCVGIPGYPGSSLPRVACIVRPRHSTPHDARPLLQHVHGDVLQPKGGGRRIVCMMVNDAARRWGGGIARIAATRFPGAEAAFAEWLSSSPRDQRLGLVHFCPASGGVTLASLVAQHGYGSSDKPRIRYAALGRCLDAVGDEALATEASVHMPRLGTGGAGGDWQVVEQMVNDAFVARGVRTIVYDPPPRRAGAEADLFA</sequence>
<feature type="region of interest" description="Disordered" evidence="1">
    <location>
        <begin position="1"/>
        <end position="27"/>
    </location>
</feature>
<dbReference type="AlphaFoldDB" id="A0A327LTA8"/>
<dbReference type="InterPro" id="IPR010359">
    <property type="entry name" value="IrrE_HExxH"/>
</dbReference>
<reference evidence="4" key="1">
    <citation type="submission" date="2018-06" db="EMBL/GenBank/DDBJ databases">
        <authorList>
            <person name="Khan S.A."/>
        </authorList>
    </citation>
    <scope>NUCLEOTIDE SEQUENCE [LARGE SCALE GENOMIC DNA]</scope>
    <source>
        <strain evidence="4">DB-1506</strain>
    </source>
</reference>
<dbReference type="InterPro" id="IPR050892">
    <property type="entry name" value="ADP-ribose_metab_enzymes"/>
</dbReference>
<accession>A0A327LTA8</accession>
<dbReference type="Proteomes" id="UP000249065">
    <property type="component" value="Unassembled WGS sequence"/>
</dbReference>
<dbReference type="PANTHER" id="PTHR12521">
    <property type="entry name" value="PROTEIN C6ORF130"/>
    <property type="match status" value="1"/>
</dbReference>
<dbReference type="InterPro" id="IPR043472">
    <property type="entry name" value="Macro_dom-like"/>
</dbReference>
<evidence type="ECO:0000313" key="3">
    <source>
        <dbReference type="EMBL" id="RAI54120.1"/>
    </source>
</evidence>
<dbReference type="OrthoDB" id="9794834at2"/>
<dbReference type="EMBL" id="QLIX01000055">
    <property type="protein sequence ID" value="RAI54120.1"/>
    <property type="molecule type" value="Genomic_DNA"/>
</dbReference>
<dbReference type="GO" id="GO:0140291">
    <property type="term" value="P:peptidyl-glutamate ADP-deribosylation"/>
    <property type="evidence" value="ECO:0007669"/>
    <property type="project" value="TreeGrafter"/>
</dbReference>
<dbReference type="Pfam" id="PF06114">
    <property type="entry name" value="Peptidase_M78"/>
    <property type="match status" value="1"/>
</dbReference>
<keyword evidence="4" id="KW-1185">Reference proteome</keyword>
<feature type="compositionally biased region" description="Polar residues" evidence="1">
    <location>
        <begin position="12"/>
        <end position="24"/>
    </location>
</feature>
<evidence type="ECO:0000256" key="1">
    <source>
        <dbReference type="SAM" id="MobiDB-lite"/>
    </source>
</evidence>
<name>A0A327LTA8_9PROT</name>
<proteinExistence type="predicted"/>
<dbReference type="PANTHER" id="PTHR12521:SF0">
    <property type="entry name" value="ADP-RIBOSE GLYCOHYDROLASE OARD1"/>
    <property type="match status" value="1"/>
</dbReference>
<gene>
    <name evidence="3" type="ORF">DOO78_26335</name>
</gene>
<evidence type="ECO:0000313" key="4">
    <source>
        <dbReference type="Proteomes" id="UP000249065"/>
    </source>
</evidence>
<dbReference type="Gene3D" id="3.40.220.10">
    <property type="entry name" value="Leucine Aminopeptidase, subunit E, domain 1"/>
    <property type="match status" value="1"/>
</dbReference>
<comment type="caution">
    <text evidence="3">The sequence shown here is derived from an EMBL/GenBank/DDBJ whole genome shotgun (WGS) entry which is preliminary data.</text>
</comment>
<evidence type="ECO:0000259" key="2">
    <source>
        <dbReference type="Pfam" id="PF06114"/>
    </source>
</evidence>
<dbReference type="SUPFAM" id="SSF52949">
    <property type="entry name" value="Macro domain-like"/>
    <property type="match status" value="1"/>
</dbReference>
<protein>
    <recommendedName>
        <fullName evidence="2">IrrE N-terminal-like domain-containing protein</fullName>
    </recommendedName>
</protein>
<feature type="domain" description="IrrE N-terminal-like" evidence="2">
    <location>
        <begin position="132"/>
        <end position="227"/>
    </location>
</feature>
<feature type="compositionally biased region" description="Basic and acidic residues" evidence="1">
    <location>
        <begin position="1"/>
        <end position="11"/>
    </location>
</feature>
<organism evidence="3 4">
    <name type="scientific">Roseicella frigidaeris</name>
    <dbReference type="NCBI Taxonomy" id="2230885"/>
    <lineage>
        <taxon>Bacteria</taxon>
        <taxon>Pseudomonadati</taxon>
        <taxon>Pseudomonadota</taxon>
        <taxon>Alphaproteobacteria</taxon>
        <taxon>Acetobacterales</taxon>
        <taxon>Roseomonadaceae</taxon>
        <taxon>Roseicella</taxon>
    </lineage>
</organism>
<dbReference type="Gene3D" id="1.10.10.2910">
    <property type="match status" value="1"/>
</dbReference>